<feature type="signal peptide" evidence="1">
    <location>
        <begin position="1"/>
        <end position="24"/>
    </location>
</feature>
<evidence type="ECO:0000313" key="2">
    <source>
        <dbReference type="EMBL" id="SMH34164.1"/>
    </source>
</evidence>
<accession>A0A1X7N9D9</accession>
<dbReference type="OrthoDB" id="2864818at2"/>
<dbReference type="EMBL" id="FXBJ01000002">
    <property type="protein sequence ID" value="SMH34164.1"/>
    <property type="molecule type" value="Genomic_DNA"/>
</dbReference>
<proteinExistence type="predicted"/>
<evidence type="ECO:0000313" key="3">
    <source>
        <dbReference type="Proteomes" id="UP000193435"/>
    </source>
</evidence>
<name>A0A1X7N9D9_9LACT</name>
<dbReference type="RefSeq" id="WP_085559766.1">
    <property type="nucleotide sequence ID" value="NZ_FOAH01000005.1"/>
</dbReference>
<gene>
    <name evidence="2" type="ORF">SAMN04488700_1642</name>
</gene>
<sequence>MKKIVISLLLMISIVLVGCSPDTASVLEGSYQNETVEDGHFVSLAFYPDDSSFVELIDNRKVDSGTFEKKSDNIYLVKSEKQEFEIILDKDYTFEITLDQLNDGKPFQPKNTSKDPGEIATEFDDVEEYEKLLNKK</sequence>
<evidence type="ECO:0000256" key="1">
    <source>
        <dbReference type="SAM" id="SignalP"/>
    </source>
</evidence>
<reference evidence="2 3" key="1">
    <citation type="submission" date="2017-04" db="EMBL/GenBank/DDBJ databases">
        <authorList>
            <person name="Afonso C.L."/>
            <person name="Miller P.J."/>
            <person name="Scott M.A."/>
            <person name="Spackman E."/>
            <person name="Goraichik I."/>
            <person name="Dimitrov K.M."/>
            <person name="Suarez D.L."/>
            <person name="Swayne D.E."/>
        </authorList>
    </citation>
    <scope>NUCLEOTIDE SEQUENCE [LARGE SCALE GENOMIC DNA]</scope>
    <source>
        <strain evidence="2 3">LMG26642</strain>
    </source>
</reference>
<protein>
    <submittedName>
        <fullName evidence="2">Uncharacterized protein</fullName>
    </submittedName>
</protein>
<dbReference type="AlphaFoldDB" id="A0A1X7N9D9"/>
<keyword evidence="3" id="KW-1185">Reference proteome</keyword>
<keyword evidence="1" id="KW-0732">Signal</keyword>
<organism evidence="2 3">
    <name type="scientific">Carnobacterium iners</name>
    <dbReference type="NCBI Taxonomy" id="1073423"/>
    <lineage>
        <taxon>Bacteria</taxon>
        <taxon>Bacillati</taxon>
        <taxon>Bacillota</taxon>
        <taxon>Bacilli</taxon>
        <taxon>Lactobacillales</taxon>
        <taxon>Carnobacteriaceae</taxon>
        <taxon>Carnobacterium</taxon>
    </lineage>
</organism>
<dbReference type="PROSITE" id="PS51257">
    <property type="entry name" value="PROKAR_LIPOPROTEIN"/>
    <property type="match status" value="1"/>
</dbReference>
<dbReference type="Proteomes" id="UP000193435">
    <property type="component" value="Unassembled WGS sequence"/>
</dbReference>
<feature type="chain" id="PRO_5010873623" evidence="1">
    <location>
        <begin position="25"/>
        <end position="136"/>
    </location>
</feature>